<gene>
    <name evidence="1" type="ORF">KYE_17748</name>
</gene>
<proteinExistence type="predicted"/>
<organism evidence="1 2">
    <name type="scientific">Marinobacter manganoxydans MnI7-9</name>
    <dbReference type="NCBI Taxonomy" id="1094979"/>
    <lineage>
        <taxon>Bacteria</taxon>
        <taxon>Pseudomonadati</taxon>
        <taxon>Pseudomonadota</taxon>
        <taxon>Gammaproteobacteria</taxon>
        <taxon>Pseudomonadales</taxon>
        <taxon>Marinobacteraceae</taxon>
        <taxon>Marinobacter</taxon>
    </lineage>
</organism>
<protein>
    <submittedName>
        <fullName evidence="1">Uncharacterized protein</fullName>
    </submittedName>
</protein>
<accession>G6YX79</accession>
<reference evidence="1 2" key="1">
    <citation type="journal article" date="2012" name="J. Bacteriol.">
        <title>Genome sequence of deep-sea manganese-oxidizing bacterium Marinobacter manganoxydans MnI7-9.</title>
        <authorList>
            <person name="Wang H."/>
            <person name="Li H."/>
            <person name="Shao Z."/>
            <person name="Liao S."/>
            <person name="Johnstone L."/>
            <person name="Rensing C."/>
            <person name="Wang G."/>
        </authorList>
    </citation>
    <scope>NUCLEOTIDE SEQUENCE [LARGE SCALE GENOMIC DNA]</scope>
    <source>
        <strain evidence="1 2">MnI7-9</strain>
    </source>
</reference>
<evidence type="ECO:0000313" key="1">
    <source>
        <dbReference type="EMBL" id="EHJ02941.1"/>
    </source>
</evidence>
<name>G6YX79_9GAMM</name>
<sequence>MQAAIARGSISIISVLAMGDLSGHQGRTGFIMVLSPHRIPAAISGRAW</sequence>
<evidence type="ECO:0000313" key="2">
    <source>
        <dbReference type="Proteomes" id="UP000003208"/>
    </source>
</evidence>
<dbReference type="AlphaFoldDB" id="G6YX79"/>
<dbReference type="EMBL" id="AGTR01000084">
    <property type="protein sequence ID" value="EHJ02941.1"/>
    <property type="molecule type" value="Genomic_DNA"/>
</dbReference>
<dbReference type="Proteomes" id="UP000003208">
    <property type="component" value="Unassembled WGS sequence"/>
</dbReference>
<keyword evidence="2" id="KW-1185">Reference proteome</keyword>